<proteinExistence type="inferred from homology"/>
<evidence type="ECO:0000259" key="10">
    <source>
        <dbReference type="PROSITE" id="PS50263"/>
    </source>
</evidence>
<evidence type="ECO:0000256" key="3">
    <source>
        <dbReference type="ARBA" id="ARBA00022475"/>
    </source>
</evidence>
<keyword evidence="3 9" id="KW-1003">Cell membrane</keyword>
<evidence type="ECO:0000256" key="8">
    <source>
        <dbReference type="ARBA" id="ARBA00023315"/>
    </source>
</evidence>
<dbReference type="Pfam" id="PF00795">
    <property type="entry name" value="CN_hydrolase"/>
    <property type="match status" value="1"/>
</dbReference>
<dbReference type="InterPro" id="IPR045378">
    <property type="entry name" value="LNT_N"/>
</dbReference>
<feature type="transmembrane region" description="Helical" evidence="9">
    <location>
        <begin position="12"/>
        <end position="32"/>
    </location>
</feature>
<evidence type="ECO:0000256" key="1">
    <source>
        <dbReference type="ARBA" id="ARBA00004651"/>
    </source>
</evidence>
<dbReference type="NCBIfam" id="TIGR00546">
    <property type="entry name" value="lnt"/>
    <property type="match status" value="1"/>
</dbReference>
<dbReference type="EMBL" id="CP013650">
    <property type="protein sequence ID" value="ALT00378.1"/>
    <property type="molecule type" value="Genomic_DNA"/>
</dbReference>
<feature type="transmembrane region" description="Helical" evidence="9">
    <location>
        <begin position="142"/>
        <end position="160"/>
    </location>
</feature>
<dbReference type="EC" id="2.3.1.269" evidence="9"/>
<comment type="catalytic activity">
    <reaction evidence="9">
        <text>N-terminal S-1,2-diacyl-sn-glyceryl-L-cysteinyl-[lipoprotein] + a glycerophospholipid = N-acyl-S-1,2-diacyl-sn-glyceryl-L-cysteinyl-[lipoprotein] + a 2-acyl-sn-glycero-3-phospholipid + H(+)</text>
        <dbReference type="Rhea" id="RHEA:48228"/>
        <dbReference type="Rhea" id="RHEA-COMP:14681"/>
        <dbReference type="Rhea" id="RHEA-COMP:14684"/>
        <dbReference type="ChEBI" id="CHEBI:15378"/>
        <dbReference type="ChEBI" id="CHEBI:136912"/>
        <dbReference type="ChEBI" id="CHEBI:140656"/>
        <dbReference type="ChEBI" id="CHEBI:140657"/>
        <dbReference type="ChEBI" id="CHEBI:140660"/>
        <dbReference type="EC" id="2.3.1.269"/>
    </reaction>
</comment>
<evidence type="ECO:0000313" key="11">
    <source>
        <dbReference type="EMBL" id="ALT00378.1"/>
    </source>
</evidence>
<dbReference type="Pfam" id="PF20154">
    <property type="entry name" value="LNT_N"/>
    <property type="match status" value="1"/>
</dbReference>
<accession>A0A0U3B9X6</accession>
<reference evidence="11 12" key="1">
    <citation type="submission" date="2015-12" db="EMBL/GenBank/DDBJ databases">
        <title>Complete genome of Lacimicrobium alkaliphilum KCTC 32984.</title>
        <authorList>
            <person name="Kim S.-G."/>
            <person name="Lee Y.-J."/>
        </authorList>
    </citation>
    <scope>NUCLEOTIDE SEQUENCE [LARGE SCALE GENOMIC DNA]</scope>
    <source>
        <strain evidence="11 12">YelD216</strain>
    </source>
</reference>
<sequence length="464" mass="51984">MEQKGRAFPARLGFCFGLGWFGAGISWVHVSIADFGGLPLAGSIGLMLLLCAYLALYPALACWILVKAFQQKYWPLAIPFIWLLTEWLRSWVLTGFPWLSIGYSQIDSPLAGWMPVIGETGVSLLLVMFACALAWLIPRKNWLIAALLLITLYGGGYLTGQYQWTTPKNKQVDVVMVQGNIKQELRWVPEQDIPTMNKYRQMTEPHLDADLIIWPEAAVPKLEPMALNYLAELDQQLASQGSGLITGVVNYNFESGNAYNQLVGLGSQNGEKQGHYAYPHANRYAKHHLLPIGEFIPMEDWLRGLAPIFDLPMSSFSRGDYQQTNLTANGYRLAPAICFEIAFPRQVSANLHPYTDFILTVSNDAWFGRSHGPHQHMEIARVRAREFGLPVLRATNNGITGVIDADGRIMDQLPQFEADVLRTQVPLYKGTTPYARFGELWTIILSLLAAVLALWLPRSARFLS</sequence>
<comment type="function">
    <text evidence="9">Catalyzes the phospholipid dependent N-acylation of the N-terminal cysteine of apolipoprotein, the last step in lipoprotein maturation.</text>
</comment>
<dbReference type="AlphaFoldDB" id="A0A0U3B9X6"/>
<dbReference type="Proteomes" id="UP000068447">
    <property type="component" value="Chromosome"/>
</dbReference>
<dbReference type="SUPFAM" id="SSF56317">
    <property type="entry name" value="Carbon-nitrogen hydrolase"/>
    <property type="match status" value="1"/>
</dbReference>
<dbReference type="InterPro" id="IPR004563">
    <property type="entry name" value="Apolipo_AcylTrfase"/>
</dbReference>
<comment type="similarity">
    <text evidence="2 9">Belongs to the CN hydrolase family. Apolipoprotein N-acyltransferase subfamily.</text>
</comment>
<evidence type="ECO:0000256" key="2">
    <source>
        <dbReference type="ARBA" id="ARBA00010065"/>
    </source>
</evidence>
<evidence type="ECO:0000256" key="6">
    <source>
        <dbReference type="ARBA" id="ARBA00022989"/>
    </source>
</evidence>
<dbReference type="STRING" id="1526571.AT746_07400"/>
<dbReference type="HAMAP" id="MF_01148">
    <property type="entry name" value="Lnt"/>
    <property type="match status" value="1"/>
</dbReference>
<name>A0A0U3B9X6_9ALTE</name>
<dbReference type="UniPathway" id="UPA00666"/>
<evidence type="ECO:0000256" key="9">
    <source>
        <dbReference type="HAMAP-Rule" id="MF_01148"/>
    </source>
</evidence>
<feature type="transmembrane region" description="Helical" evidence="9">
    <location>
        <begin position="73"/>
        <end position="92"/>
    </location>
</feature>
<dbReference type="Gene3D" id="3.60.110.10">
    <property type="entry name" value="Carbon-nitrogen hydrolase"/>
    <property type="match status" value="1"/>
</dbReference>
<feature type="transmembrane region" description="Helical" evidence="9">
    <location>
        <begin position="44"/>
        <end position="66"/>
    </location>
</feature>
<feature type="transmembrane region" description="Helical" evidence="9">
    <location>
        <begin position="440"/>
        <end position="457"/>
    </location>
</feature>
<keyword evidence="6 9" id="KW-1133">Transmembrane helix</keyword>
<evidence type="ECO:0000313" key="12">
    <source>
        <dbReference type="Proteomes" id="UP000068447"/>
    </source>
</evidence>
<keyword evidence="7 9" id="KW-0472">Membrane</keyword>
<dbReference type="InterPro" id="IPR003010">
    <property type="entry name" value="C-N_Hydrolase"/>
</dbReference>
<keyword evidence="5 9" id="KW-0812">Transmembrane</keyword>
<gene>
    <name evidence="9" type="primary">lnt</name>
    <name evidence="11" type="ORF">AT746_07400</name>
</gene>
<dbReference type="PROSITE" id="PS50263">
    <property type="entry name" value="CN_HYDROLASE"/>
    <property type="match status" value="1"/>
</dbReference>
<evidence type="ECO:0000256" key="5">
    <source>
        <dbReference type="ARBA" id="ARBA00022692"/>
    </source>
</evidence>
<dbReference type="InterPro" id="IPR036526">
    <property type="entry name" value="C-N_Hydrolase_sf"/>
</dbReference>
<comment type="subcellular location">
    <subcellularLocation>
        <location evidence="1 9">Cell membrane</location>
        <topology evidence="1 9">Multi-pass membrane protein</topology>
    </subcellularLocation>
</comment>
<dbReference type="GO" id="GO:0005886">
    <property type="term" value="C:plasma membrane"/>
    <property type="evidence" value="ECO:0007669"/>
    <property type="project" value="UniProtKB-SubCell"/>
</dbReference>
<comment type="pathway">
    <text evidence="9">Protein modification; lipoprotein biosynthesis (N-acyl transfer).</text>
</comment>
<feature type="domain" description="CN hydrolase" evidence="10">
    <location>
        <begin position="177"/>
        <end position="427"/>
    </location>
</feature>
<keyword evidence="12" id="KW-1185">Reference proteome</keyword>
<dbReference type="KEGG" id="lal:AT746_07400"/>
<organism evidence="11 12">
    <name type="scientific">Lacimicrobium alkaliphilum</name>
    <dbReference type="NCBI Taxonomy" id="1526571"/>
    <lineage>
        <taxon>Bacteria</taxon>
        <taxon>Pseudomonadati</taxon>
        <taxon>Pseudomonadota</taxon>
        <taxon>Gammaproteobacteria</taxon>
        <taxon>Alteromonadales</taxon>
        <taxon>Alteromonadaceae</taxon>
        <taxon>Lacimicrobium</taxon>
    </lineage>
</organism>
<keyword evidence="4 9" id="KW-0808">Transferase</keyword>
<evidence type="ECO:0000256" key="7">
    <source>
        <dbReference type="ARBA" id="ARBA00023136"/>
    </source>
</evidence>
<dbReference type="PANTHER" id="PTHR38686:SF1">
    <property type="entry name" value="APOLIPOPROTEIN N-ACYLTRANSFERASE"/>
    <property type="match status" value="1"/>
</dbReference>
<dbReference type="GO" id="GO:0016410">
    <property type="term" value="F:N-acyltransferase activity"/>
    <property type="evidence" value="ECO:0007669"/>
    <property type="project" value="UniProtKB-UniRule"/>
</dbReference>
<dbReference type="CDD" id="cd07571">
    <property type="entry name" value="ALP_N-acyl_transferase"/>
    <property type="match status" value="1"/>
</dbReference>
<keyword evidence="11" id="KW-0449">Lipoprotein</keyword>
<dbReference type="PANTHER" id="PTHR38686">
    <property type="entry name" value="APOLIPOPROTEIN N-ACYLTRANSFERASE"/>
    <property type="match status" value="1"/>
</dbReference>
<feature type="transmembrane region" description="Helical" evidence="9">
    <location>
        <begin position="112"/>
        <end position="135"/>
    </location>
</feature>
<evidence type="ECO:0000256" key="4">
    <source>
        <dbReference type="ARBA" id="ARBA00022679"/>
    </source>
</evidence>
<keyword evidence="8 9" id="KW-0012">Acyltransferase</keyword>
<protein>
    <recommendedName>
        <fullName evidence="9">Apolipoprotein N-acyltransferase</fullName>
        <shortName evidence="9">ALP N-acyltransferase</shortName>
        <ecNumber evidence="9">2.3.1.269</ecNumber>
    </recommendedName>
</protein>
<dbReference type="GO" id="GO:0042158">
    <property type="term" value="P:lipoprotein biosynthetic process"/>
    <property type="evidence" value="ECO:0007669"/>
    <property type="project" value="UniProtKB-UniRule"/>
</dbReference>